<name>A0A8S5U9K0_9CAUD</name>
<dbReference type="GO" id="GO:0016874">
    <property type="term" value="F:ligase activity"/>
    <property type="evidence" value="ECO:0007669"/>
    <property type="project" value="UniProtKB-KW"/>
</dbReference>
<reference evidence="1" key="1">
    <citation type="journal article" date="2021" name="Proc. Natl. Acad. Sci. U.S.A.">
        <title>A Catalog of Tens of Thousands of Viruses from Human Metagenomes Reveals Hidden Associations with Chronic Diseases.</title>
        <authorList>
            <person name="Tisza M.J."/>
            <person name="Buck C.B."/>
        </authorList>
    </citation>
    <scope>NUCLEOTIDE SEQUENCE</scope>
    <source>
        <strain evidence="1">CtKNZ79</strain>
    </source>
</reference>
<organism evidence="1">
    <name type="scientific">Siphoviridae sp. ctKNZ79</name>
    <dbReference type="NCBI Taxonomy" id="2825440"/>
    <lineage>
        <taxon>Viruses</taxon>
        <taxon>Duplodnaviria</taxon>
        <taxon>Heunggongvirae</taxon>
        <taxon>Uroviricota</taxon>
        <taxon>Caudoviricetes</taxon>
    </lineage>
</organism>
<sequence length="32" mass="3770">MKLCPFCGTEITWEGYPNRLEISMDARRDEAH</sequence>
<proteinExistence type="predicted"/>
<accession>A0A8S5U9K0</accession>
<evidence type="ECO:0000313" key="1">
    <source>
        <dbReference type="EMBL" id="DAF91159.1"/>
    </source>
</evidence>
<protein>
    <submittedName>
        <fullName evidence="1">RimK-related lysine biosynthesis protein, Probable-dependent amine/thiol ligase family Amino-group</fullName>
    </submittedName>
</protein>
<dbReference type="EMBL" id="BK016045">
    <property type="protein sequence ID" value="DAF91159.1"/>
    <property type="molecule type" value="Genomic_DNA"/>
</dbReference>
<keyword evidence="1" id="KW-0436">Ligase</keyword>